<evidence type="ECO:0000313" key="2">
    <source>
        <dbReference type="EMBL" id="WDI31772.1"/>
    </source>
</evidence>
<dbReference type="Gene3D" id="1.10.287.130">
    <property type="match status" value="1"/>
</dbReference>
<keyword evidence="3" id="KW-1185">Reference proteome</keyword>
<sequence>MSEALDLTPPDNEDPDALTLSALLSSRVCHDLINPVGALSSGLEVLEDPAMEGAMREAAMDLVKSGTQKAVALLSYARLAYGAAGGFGAQISLEDAQKALKELFAITKANLEWKIGTGLAAKENVKVLMVLAYAAADCVPRGGEVVIEGDIQNFSITATGKKLLLNDTLVRALGGDASDLTPKMTPALIASQLVKSAGGVLRVKRSDEAVVFKASFGD</sequence>
<name>A0AAE9ZFG9_9PROT</name>
<dbReference type="AlphaFoldDB" id="A0AAE9ZFG9"/>
<feature type="domain" description="Histidine phosphotransferase ChpT C-terminal" evidence="1">
    <location>
        <begin position="94"/>
        <end position="208"/>
    </location>
</feature>
<dbReference type="InterPro" id="IPR036890">
    <property type="entry name" value="HATPase_C_sf"/>
</dbReference>
<organism evidence="2 3">
    <name type="scientific">Hyphococcus flavus</name>
    <dbReference type="NCBI Taxonomy" id="1866326"/>
    <lineage>
        <taxon>Bacteria</taxon>
        <taxon>Pseudomonadati</taxon>
        <taxon>Pseudomonadota</taxon>
        <taxon>Alphaproteobacteria</taxon>
        <taxon>Parvularculales</taxon>
        <taxon>Parvularculaceae</taxon>
        <taxon>Hyphococcus</taxon>
    </lineage>
</organism>
<evidence type="ECO:0000313" key="3">
    <source>
        <dbReference type="Proteomes" id="UP001214043"/>
    </source>
</evidence>
<dbReference type="KEGG" id="hfl:PUV54_01050"/>
<dbReference type="InterPro" id="IPR018762">
    <property type="entry name" value="ChpT_C"/>
</dbReference>
<protein>
    <submittedName>
        <fullName evidence="2">Histidine phosphotransferase family protein</fullName>
    </submittedName>
</protein>
<proteinExistence type="predicted"/>
<reference evidence="2" key="1">
    <citation type="submission" date="2023-02" db="EMBL/GenBank/DDBJ databases">
        <title>Genome sequence of Hyphococcus flavus.</title>
        <authorList>
            <person name="Rong J.-C."/>
            <person name="Zhao Q."/>
            <person name="Yi M."/>
            <person name="Wu J.-Y."/>
        </authorList>
    </citation>
    <scope>NUCLEOTIDE SEQUENCE</scope>
    <source>
        <strain evidence="2">MCCC 1K03223</strain>
    </source>
</reference>
<gene>
    <name evidence="2" type="ORF">PUV54_01050</name>
</gene>
<dbReference type="Proteomes" id="UP001214043">
    <property type="component" value="Chromosome"/>
</dbReference>
<evidence type="ECO:0000259" key="1">
    <source>
        <dbReference type="Pfam" id="PF10090"/>
    </source>
</evidence>
<dbReference type="Gene3D" id="3.30.565.10">
    <property type="entry name" value="Histidine kinase-like ATPase, C-terminal domain"/>
    <property type="match status" value="1"/>
</dbReference>
<dbReference type="EMBL" id="CP118166">
    <property type="protein sequence ID" value="WDI31772.1"/>
    <property type="molecule type" value="Genomic_DNA"/>
</dbReference>
<accession>A0AAE9ZFG9</accession>
<dbReference type="Pfam" id="PF10090">
    <property type="entry name" value="HPTransfase"/>
    <property type="match status" value="1"/>
</dbReference>
<dbReference type="RefSeq" id="WP_274493659.1">
    <property type="nucleotide sequence ID" value="NZ_CP118166.1"/>
</dbReference>